<evidence type="ECO:0000256" key="2">
    <source>
        <dbReference type="ARBA" id="ARBA00005771"/>
    </source>
</evidence>
<dbReference type="InterPro" id="IPR027417">
    <property type="entry name" value="P-loop_NTPase"/>
</dbReference>
<dbReference type="GO" id="GO:0008146">
    <property type="term" value="F:sulfotransferase activity"/>
    <property type="evidence" value="ECO:0007669"/>
    <property type="project" value="InterPro"/>
</dbReference>
<dbReference type="InterPro" id="IPR000863">
    <property type="entry name" value="Sulfotransferase_dom"/>
</dbReference>
<protein>
    <recommendedName>
        <fullName evidence="5">Sulfotransferase</fullName>
        <ecNumber evidence="5">2.8.2.-</ecNumber>
    </recommendedName>
</protein>
<reference evidence="8" key="1">
    <citation type="submission" date="2025-08" db="UniProtKB">
        <authorList>
            <consortium name="RefSeq"/>
        </authorList>
    </citation>
    <scope>IDENTIFICATION</scope>
    <source>
        <tissue evidence="8">Sperm</tissue>
    </source>
</reference>
<dbReference type="Proteomes" id="UP001318040">
    <property type="component" value="Chromosome 66"/>
</dbReference>
<feature type="domain" description="Sulfotransferase" evidence="6">
    <location>
        <begin position="32"/>
        <end position="284"/>
    </location>
</feature>
<name>A0AAJ7UCT4_PETMA</name>
<dbReference type="RefSeq" id="XP_032834101.1">
    <property type="nucleotide sequence ID" value="XM_032978210.1"/>
</dbReference>
<accession>A0AAJ7UCT4</accession>
<evidence type="ECO:0000313" key="8">
    <source>
        <dbReference type="RefSeq" id="XP_032834101.1"/>
    </source>
</evidence>
<dbReference type="SUPFAM" id="SSF52540">
    <property type="entry name" value="P-loop containing nucleoside triphosphate hydrolases"/>
    <property type="match status" value="1"/>
</dbReference>
<evidence type="ECO:0000256" key="1">
    <source>
        <dbReference type="ARBA" id="ARBA00004496"/>
    </source>
</evidence>
<dbReference type="EC" id="2.8.2.-" evidence="5"/>
<dbReference type="PANTHER" id="PTHR11783">
    <property type="entry name" value="SULFOTRANSFERASE SULT"/>
    <property type="match status" value="1"/>
</dbReference>
<evidence type="ECO:0000256" key="3">
    <source>
        <dbReference type="ARBA" id="ARBA00022490"/>
    </source>
</evidence>
<keyword evidence="4 5" id="KW-0808">Transferase</keyword>
<proteinExistence type="inferred from homology"/>
<dbReference type="GO" id="GO:0005737">
    <property type="term" value="C:cytoplasm"/>
    <property type="evidence" value="ECO:0007669"/>
    <property type="project" value="UniProtKB-SubCell"/>
</dbReference>
<evidence type="ECO:0000313" key="7">
    <source>
        <dbReference type="Proteomes" id="UP001318040"/>
    </source>
</evidence>
<comment type="similarity">
    <text evidence="2 5">Belongs to the sulfotransferase 1 family.</text>
</comment>
<keyword evidence="3" id="KW-0963">Cytoplasm</keyword>
<evidence type="ECO:0000259" key="6">
    <source>
        <dbReference type="Pfam" id="PF00685"/>
    </source>
</evidence>
<dbReference type="KEGG" id="pmrn:116956528"/>
<sequence>MERPKLEPVHGVPMLDFIARDWSLVESFKARPEDLLIATYPKAGTTWTQEIVDLIQSGVDVEYCKRSPVYERIVFMEWTGLNFMTPRKGVEVLNDLPSPRTIKTHLPYQLVPSSFWDNDCKAIYVARNAKDNALSSFHFGRMNQHHPEPGTWEEYLHRFMIGNVCWGSWYDHVTGWWNVRERHRILYLFFEDMKEDPMREVSRIARFLQRPLSEQQLREVVKLTSFPVMRDNPMTNYSTVPTDFMDHSVSPFMRKGEVGDWRNHFSAAQLEAFEQHYKEKMATTDLRLRDSLP</sequence>
<evidence type="ECO:0000256" key="5">
    <source>
        <dbReference type="RuleBase" id="RU361155"/>
    </source>
</evidence>
<comment type="subcellular location">
    <subcellularLocation>
        <location evidence="1">Cytoplasm</location>
    </subcellularLocation>
</comment>
<dbReference type="Gene3D" id="3.40.50.300">
    <property type="entry name" value="P-loop containing nucleotide triphosphate hydrolases"/>
    <property type="match status" value="1"/>
</dbReference>
<dbReference type="Pfam" id="PF00685">
    <property type="entry name" value="Sulfotransfer_1"/>
    <property type="match status" value="1"/>
</dbReference>
<organism evidence="7 8">
    <name type="scientific">Petromyzon marinus</name>
    <name type="common">Sea lamprey</name>
    <dbReference type="NCBI Taxonomy" id="7757"/>
    <lineage>
        <taxon>Eukaryota</taxon>
        <taxon>Metazoa</taxon>
        <taxon>Chordata</taxon>
        <taxon>Craniata</taxon>
        <taxon>Vertebrata</taxon>
        <taxon>Cyclostomata</taxon>
        <taxon>Hyperoartia</taxon>
        <taxon>Petromyzontiformes</taxon>
        <taxon>Petromyzontidae</taxon>
        <taxon>Petromyzon</taxon>
    </lineage>
</organism>
<gene>
    <name evidence="8" type="primary">LOC116956528</name>
</gene>
<dbReference type="AlphaFoldDB" id="A0AAJ7UCT4"/>
<dbReference type="GeneID" id="116956528"/>
<keyword evidence="7" id="KW-1185">Reference proteome</keyword>
<evidence type="ECO:0000256" key="4">
    <source>
        <dbReference type="ARBA" id="ARBA00022679"/>
    </source>
</evidence>
<dbReference type="FunFam" id="3.40.50.300:FF:000433">
    <property type="entry name" value="Estrogen sulfotransferase"/>
    <property type="match status" value="1"/>
</dbReference>